<proteinExistence type="predicted"/>
<evidence type="ECO:0000256" key="1">
    <source>
        <dbReference type="SAM" id="Phobius"/>
    </source>
</evidence>
<evidence type="ECO:0000313" key="3">
    <source>
        <dbReference type="WBParaSite" id="ALUE_0000081201-mRNA-1"/>
    </source>
</evidence>
<protein>
    <submittedName>
        <fullName evidence="3">Transmembrane protein</fullName>
    </submittedName>
</protein>
<reference evidence="3" key="1">
    <citation type="submission" date="2017-02" db="UniProtKB">
        <authorList>
            <consortium name="WormBaseParasite"/>
        </authorList>
    </citation>
    <scope>IDENTIFICATION</scope>
</reference>
<keyword evidence="2" id="KW-1185">Reference proteome</keyword>
<keyword evidence="1" id="KW-0472">Membrane</keyword>
<sequence length="98" mass="11605">MNLLQLPKNHFLIQHEIRNPYQRYHIALQSMDNELAYSPNPNVVILLVFIVYGFVQEVTHWWNLKPPIDMMMMTGNCAERNFLLMLMLWDLTKASIEG</sequence>
<evidence type="ECO:0000313" key="2">
    <source>
        <dbReference type="Proteomes" id="UP000036681"/>
    </source>
</evidence>
<dbReference type="AlphaFoldDB" id="A0A0M3HH17"/>
<keyword evidence="1" id="KW-1133">Transmembrane helix</keyword>
<dbReference type="WBParaSite" id="ALUE_0000081201-mRNA-1">
    <property type="protein sequence ID" value="ALUE_0000081201-mRNA-1"/>
    <property type="gene ID" value="ALUE_0000081201"/>
</dbReference>
<dbReference type="Proteomes" id="UP000036681">
    <property type="component" value="Unplaced"/>
</dbReference>
<keyword evidence="1" id="KW-0812">Transmembrane</keyword>
<accession>A0A0M3HH17</accession>
<name>A0A0M3HH17_ASCLU</name>
<organism evidence="2 3">
    <name type="scientific">Ascaris lumbricoides</name>
    <name type="common">Giant roundworm</name>
    <dbReference type="NCBI Taxonomy" id="6252"/>
    <lineage>
        <taxon>Eukaryota</taxon>
        <taxon>Metazoa</taxon>
        <taxon>Ecdysozoa</taxon>
        <taxon>Nematoda</taxon>
        <taxon>Chromadorea</taxon>
        <taxon>Rhabditida</taxon>
        <taxon>Spirurina</taxon>
        <taxon>Ascaridomorpha</taxon>
        <taxon>Ascaridoidea</taxon>
        <taxon>Ascarididae</taxon>
        <taxon>Ascaris</taxon>
    </lineage>
</organism>
<feature type="transmembrane region" description="Helical" evidence="1">
    <location>
        <begin position="43"/>
        <end position="64"/>
    </location>
</feature>